<feature type="region of interest" description="Disordered" evidence="3">
    <location>
        <begin position="265"/>
        <end position="310"/>
    </location>
</feature>
<comment type="caution">
    <text evidence="5">The sequence shown here is derived from an EMBL/GenBank/DDBJ whole genome shotgun (WGS) entry which is preliminary data.</text>
</comment>
<organism evidence="5 6">
    <name type="scientific">Penicillium bovifimosum</name>
    <dbReference type="NCBI Taxonomy" id="126998"/>
    <lineage>
        <taxon>Eukaryota</taxon>
        <taxon>Fungi</taxon>
        <taxon>Dikarya</taxon>
        <taxon>Ascomycota</taxon>
        <taxon>Pezizomycotina</taxon>
        <taxon>Eurotiomycetes</taxon>
        <taxon>Eurotiomycetidae</taxon>
        <taxon>Eurotiales</taxon>
        <taxon>Aspergillaceae</taxon>
        <taxon>Penicillium</taxon>
    </lineage>
</organism>
<evidence type="ECO:0000256" key="3">
    <source>
        <dbReference type="SAM" id="MobiDB-lite"/>
    </source>
</evidence>
<evidence type="ECO:0000313" key="6">
    <source>
        <dbReference type="Proteomes" id="UP001149079"/>
    </source>
</evidence>
<dbReference type="CDD" id="cd21044">
    <property type="entry name" value="Rab11BD_RAB3IP_like"/>
    <property type="match status" value="1"/>
</dbReference>
<evidence type="ECO:0000259" key="4">
    <source>
        <dbReference type="Pfam" id="PF06428"/>
    </source>
</evidence>
<feature type="domain" description="GDP/GTP exchange factor Sec2 N-terminal" evidence="4">
    <location>
        <begin position="120"/>
        <end position="259"/>
    </location>
</feature>
<feature type="compositionally biased region" description="Basic and acidic residues" evidence="3">
    <location>
        <begin position="693"/>
        <end position="711"/>
    </location>
</feature>
<dbReference type="GO" id="GO:0005085">
    <property type="term" value="F:guanyl-nucleotide exchange factor activity"/>
    <property type="evidence" value="ECO:0007669"/>
    <property type="project" value="InterPro"/>
</dbReference>
<dbReference type="Gene3D" id="6.10.140.910">
    <property type="match status" value="1"/>
</dbReference>
<reference evidence="5" key="2">
    <citation type="journal article" date="2023" name="IMA Fungus">
        <title>Comparative genomic study of the Penicillium genus elucidates a diverse pangenome and 15 lateral gene transfer events.</title>
        <authorList>
            <person name="Petersen C."/>
            <person name="Sorensen T."/>
            <person name="Nielsen M.R."/>
            <person name="Sondergaard T.E."/>
            <person name="Sorensen J.L."/>
            <person name="Fitzpatrick D.A."/>
            <person name="Frisvad J.C."/>
            <person name="Nielsen K.L."/>
        </authorList>
    </citation>
    <scope>NUCLEOTIDE SEQUENCE</scope>
    <source>
        <strain evidence="5">IBT 22155</strain>
    </source>
</reference>
<dbReference type="InterPro" id="IPR040351">
    <property type="entry name" value="RAB3IL/RAB3IP/Sec2"/>
</dbReference>
<gene>
    <name evidence="5" type="ORF">N7515_008554</name>
</gene>
<dbReference type="Pfam" id="PF25555">
    <property type="entry name" value="RAB3A-like_C"/>
    <property type="match status" value="1"/>
</dbReference>
<evidence type="ECO:0000256" key="1">
    <source>
        <dbReference type="ARBA" id="ARBA00023054"/>
    </source>
</evidence>
<dbReference type="InterPro" id="IPR009449">
    <property type="entry name" value="Sec2_N"/>
</dbReference>
<name>A0A9W9GNI8_9EURO</name>
<dbReference type="GO" id="GO:0070319">
    <property type="term" value="C:Golgi to plasma membrane transport vesicle"/>
    <property type="evidence" value="ECO:0007669"/>
    <property type="project" value="TreeGrafter"/>
</dbReference>
<evidence type="ECO:0000313" key="5">
    <source>
        <dbReference type="EMBL" id="KAJ5124729.1"/>
    </source>
</evidence>
<dbReference type="GO" id="GO:0006887">
    <property type="term" value="P:exocytosis"/>
    <property type="evidence" value="ECO:0007669"/>
    <property type="project" value="TreeGrafter"/>
</dbReference>
<dbReference type="AlphaFoldDB" id="A0A9W9GNI8"/>
<feature type="compositionally biased region" description="Low complexity" evidence="3">
    <location>
        <begin position="292"/>
        <end position="310"/>
    </location>
</feature>
<keyword evidence="6" id="KW-1185">Reference proteome</keyword>
<dbReference type="PANTHER" id="PTHR14430:SF0">
    <property type="entry name" value="SEC2P DOMAIN-CONTAINING PROTEIN"/>
    <property type="match status" value="1"/>
</dbReference>
<dbReference type="GeneID" id="81408468"/>
<keyword evidence="1 2" id="KW-0175">Coiled coil</keyword>
<dbReference type="Proteomes" id="UP001149079">
    <property type="component" value="Unassembled WGS sequence"/>
</dbReference>
<proteinExistence type="predicted"/>
<sequence>MAEWGNLIAFQTTNHSFFSPSNMIPRHAHKRSLSSEHRSLSPDRTVIKAKSTTNLAEVAAPTAKFTSSSFDESCFSTLQDPRLMVAPEVSDSTSSSPHHPDLSNEVAALSVKLIQAINNQTNLDDSLVATRQELELAQGKIKALEFQNEKYRREIENQTYIKKFDSDRVILQLREALAEECSQRAAVEKGKKTIEQELESLTAALFEEANRMVAAAKIEREAVEKKNEQLRAQVKDTELLLASHQDQLAELKSVMQGMNLNKNDVESRLNTAPPSPARPQEHDSAKEELELESVPVSISEPEELSPGPSSSFPQLIRMICRTDLQAYEDFRDLLILSRSSKPPSRVASGSYGGLNVMSFAGFATGGTSSATSSPTKVFSHSPNGSTSSITGSHIPLKETRFYKRVLIEDIEPTLRLDLAPGISWLTRRTVLNGICEGSLVVEPMPSASKEFEFPCSVCGERRPGTINERTHRFRTSDNENAQRYSLCLLCVERVRSCCEFTGYLRLILDGHLRAGDAEEEKEIWDETIRLRERMFWSRIGGGIVPLFNRSSAPEALPEVPDSNARAADGNDDLYLHPVDVTHIDSRVEKTSLTVDHTTETSTMEAYADHYTHADAPRPQSSIYDREDVESLPDSARKRFSVESAVSVYEEASADVVVEAMQTVSNEPSAHNPEHDTEHTSTPIALSVDTTETVPREPSDVQNPDKDTERTKHIGLSDS</sequence>
<feature type="compositionally biased region" description="Polar residues" evidence="3">
    <location>
        <begin position="679"/>
        <end position="692"/>
    </location>
</feature>
<feature type="coiled-coil region" evidence="2">
    <location>
        <begin position="127"/>
        <end position="154"/>
    </location>
</feature>
<dbReference type="GO" id="GO:0051286">
    <property type="term" value="C:cell tip"/>
    <property type="evidence" value="ECO:0007669"/>
    <property type="project" value="TreeGrafter"/>
</dbReference>
<dbReference type="PANTHER" id="PTHR14430">
    <property type="entry name" value="RABIN3-RELATED"/>
    <property type="match status" value="1"/>
</dbReference>
<feature type="compositionally biased region" description="Basic and acidic residues" evidence="3">
    <location>
        <begin position="279"/>
        <end position="288"/>
    </location>
</feature>
<evidence type="ECO:0000256" key="2">
    <source>
        <dbReference type="SAM" id="Coils"/>
    </source>
</evidence>
<feature type="region of interest" description="Disordered" evidence="3">
    <location>
        <begin position="609"/>
        <end position="632"/>
    </location>
</feature>
<dbReference type="OrthoDB" id="1748564at2759"/>
<protein>
    <recommendedName>
        <fullName evidence="4">GDP/GTP exchange factor Sec2 N-terminal domain-containing protein</fullName>
    </recommendedName>
</protein>
<dbReference type="SUPFAM" id="SSF144284">
    <property type="entry name" value="Sec2 N-terminal region"/>
    <property type="match status" value="1"/>
</dbReference>
<accession>A0A9W9GNI8</accession>
<feature type="region of interest" description="Disordered" evidence="3">
    <location>
        <begin position="665"/>
        <end position="718"/>
    </location>
</feature>
<dbReference type="Pfam" id="PF06428">
    <property type="entry name" value="Sec2p"/>
    <property type="match status" value="1"/>
</dbReference>
<dbReference type="EMBL" id="JAPQKL010000006">
    <property type="protein sequence ID" value="KAJ5124729.1"/>
    <property type="molecule type" value="Genomic_DNA"/>
</dbReference>
<reference evidence="5" key="1">
    <citation type="submission" date="2022-11" db="EMBL/GenBank/DDBJ databases">
        <authorList>
            <person name="Petersen C."/>
        </authorList>
    </citation>
    <scope>NUCLEOTIDE SEQUENCE</scope>
    <source>
        <strain evidence="5">IBT 22155</strain>
    </source>
</reference>
<dbReference type="RefSeq" id="XP_056519128.1">
    <property type="nucleotide sequence ID" value="XM_056669298.1"/>
</dbReference>